<gene>
    <name evidence="3" type="ORF">J416_15367</name>
</gene>
<sequence>MYAYMTNGTYTFLKKIKEKYQHNYEMIVMHNGEKAIAYYQSEQASIFETSRDYEVIVEKGGLKEEGFIVLNHIPVTDEGKPLFETQFKERAEAIENTSGFYALRVLRPLRGNTYIVMVEWEDQASFQHWKNSDHFQKAHNKKEKPSYMAGPSYSESLQVGEEERMNKTV</sequence>
<evidence type="ECO:0000256" key="1">
    <source>
        <dbReference type="SAM" id="MobiDB-lite"/>
    </source>
</evidence>
<dbReference type="RefSeq" id="WP_003474900.1">
    <property type="nucleotide sequence ID" value="NZ_APML01000089.1"/>
</dbReference>
<name>N4W5X2_9BACI</name>
<organism evidence="3 4">
    <name type="scientific">Gracilibacillus halophilus YIM-C55.5</name>
    <dbReference type="NCBI Taxonomy" id="1308866"/>
    <lineage>
        <taxon>Bacteria</taxon>
        <taxon>Bacillati</taxon>
        <taxon>Bacillota</taxon>
        <taxon>Bacilli</taxon>
        <taxon>Bacillales</taxon>
        <taxon>Bacillaceae</taxon>
        <taxon>Gracilibacillus</taxon>
    </lineage>
</organism>
<dbReference type="OrthoDB" id="2352283at2"/>
<reference evidence="3 4" key="1">
    <citation type="submission" date="2013-03" db="EMBL/GenBank/DDBJ databases">
        <title>Draft genome sequence of Gracibacillus halophilus YIM-C55.5, a moderately halophilic and thermophilic organism from the Xiaochaidamu salt lake.</title>
        <authorList>
            <person name="Sugumar T."/>
            <person name="Polireddy D.R."/>
            <person name="Antony A."/>
            <person name="Madhava Y.R."/>
            <person name="Sivakumar N."/>
        </authorList>
    </citation>
    <scope>NUCLEOTIDE SEQUENCE [LARGE SCALE GENOMIC DNA]</scope>
    <source>
        <strain evidence="3 4">YIM-C55.5</strain>
    </source>
</reference>
<dbReference type="PANTHER" id="PTHR34474">
    <property type="entry name" value="SIGNAL TRANSDUCTION PROTEIN TRAP"/>
    <property type="match status" value="1"/>
</dbReference>
<dbReference type="SUPFAM" id="SSF54909">
    <property type="entry name" value="Dimeric alpha+beta barrel"/>
    <property type="match status" value="1"/>
</dbReference>
<dbReference type="PANTHER" id="PTHR34474:SF2">
    <property type="entry name" value="SIGNAL TRANSDUCTION PROTEIN TRAP"/>
    <property type="match status" value="1"/>
</dbReference>
<dbReference type="PROSITE" id="PS51725">
    <property type="entry name" value="ABM"/>
    <property type="match status" value="1"/>
</dbReference>
<feature type="domain" description="ABM" evidence="2">
    <location>
        <begin position="67"/>
        <end position="156"/>
    </location>
</feature>
<dbReference type="Proteomes" id="UP000012283">
    <property type="component" value="Unassembled WGS sequence"/>
</dbReference>
<dbReference type="InterPro" id="IPR050404">
    <property type="entry name" value="Heme-degrading_MO"/>
</dbReference>
<protein>
    <recommendedName>
        <fullName evidence="2">ABM domain-containing protein</fullName>
    </recommendedName>
</protein>
<feature type="region of interest" description="Disordered" evidence="1">
    <location>
        <begin position="137"/>
        <end position="169"/>
    </location>
</feature>
<evidence type="ECO:0000313" key="4">
    <source>
        <dbReference type="Proteomes" id="UP000012283"/>
    </source>
</evidence>
<evidence type="ECO:0000313" key="3">
    <source>
        <dbReference type="EMBL" id="ENH95583.1"/>
    </source>
</evidence>
<proteinExistence type="predicted"/>
<dbReference type="InterPro" id="IPR007138">
    <property type="entry name" value="ABM_dom"/>
</dbReference>
<dbReference type="eggNOG" id="COG2329">
    <property type="taxonomic scope" value="Bacteria"/>
</dbReference>
<dbReference type="AlphaFoldDB" id="N4W5X2"/>
<evidence type="ECO:0000259" key="2">
    <source>
        <dbReference type="PROSITE" id="PS51725"/>
    </source>
</evidence>
<dbReference type="PATRIC" id="fig|1308866.3.peg.3092"/>
<accession>N4W5X2</accession>
<comment type="caution">
    <text evidence="3">The sequence shown here is derived from an EMBL/GenBank/DDBJ whole genome shotgun (WGS) entry which is preliminary data.</text>
</comment>
<dbReference type="InterPro" id="IPR011008">
    <property type="entry name" value="Dimeric_a/b-barrel"/>
</dbReference>
<dbReference type="STRING" id="1308866.J416_15367"/>
<dbReference type="Gene3D" id="3.30.70.100">
    <property type="match status" value="1"/>
</dbReference>
<dbReference type="EMBL" id="APML01000089">
    <property type="protein sequence ID" value="ENH95583.1"/>
    <property type="molecule type" value="Genomic_DNA"/>
</dbReference>
<keyword evidence="4" id="KW-1185">Reference proteome</keyword>
<dbReference type="Pfam" id="PF03992">
    <property type="entry name" value="ABM"/>
    <property type="match status" value="1"/>
</dbReference>